<evidence type="ECO:0000256" key="1">
    <source>
        <dbReference type="PIRSR" id="PIRSR017388-1"/>
    </source>
</evidence>
<dbReference type="PIRSF" id="PIRSF017388">
    <property type="entry name" value="Esterase_lipase"/>
    <property type="match status" value="1"/>
</dbReference>
<evidence type="ECO:0000259" key="2">
    <source>
        <dbReference type="Pfam" id="PF12146"/>
    </source>
</evidence>
<organism evidence="3 4">
    <name type="scientific">Niallia taxi</name>
    <dbReference type="NCBI Taxonomy" id="2499688"/>
    <lineage>
        <taxon>Bacteria</taxon>
        <taxon>Bacillati</taxon>
        <taxon>Bacillota</taxon>
        <taxon>Bacilli</taxon>
        <taxon>Bacillales</taxon>
        <taxon>Bacillaceae</taxon>
        <taxon>Niallia</taxon>
    </lineage>
</organism>
<dbReference type="InterPro" id="IPR051044">
    <property type="entry name" value="MAG_DAG_Lipase"/>
</dbReference>
<dbReference type="GO" id="GO:0052689">
    <property type="term" value="F:carboxylic ester hydrolase activity"/>
    <property type="evidence" value="ECO:0007669"/>
    <property type="project" value="InterPro"/>
</dbReference>
<name>A0A437KHJ5_9BACI</name>
<dbReference type="InterPro" id="IPR012354">
    <property type="entry name" value="Esterase_lipase"/>
</dbReference>
<gene>
    <name evidence="3" type="ORF">EM808_00085</name>
</gene>
<reference evidence="3 4" key="1">
    <citation type="submission" date="2019-01" db="EMBL/GenBank/DDBJ databases">
        <title>Bacillus sp. M5HDSG1-1, whole genome shotgun sequence.</title>
        <authorList>
            <person name="Tuo L."/>
        </authorList>
    </citation>
    <scope>NUCLEOTIDE SEQUENCE [LARGE SCALE GENOMIC DNA]</scope>
    <source>
        <strain evidence="3 4">M5HDSG1-1</strain>
    </source>
</reference>
<dbReference type="InterPro" id="IPR029058">
    <property type="entry name" value="AB_hydrolase_fold"/>
</dbReference>
<protein>
    <submittedName>
        <fullName evidence="3">Carboxylesterase</fullName>
    </submittedName>
</protein>
<dbReference type="PANTHER" id="PTHR11614">
    <property type="entry name" value="PHOSPHOLIPASE-RELATED"/>
    <property type="match status" value="1"/>
</dbReference>
<keyword evidence="4" id="KW-1185">Reference proteome</keyword>
<sequence length="245" mass="27594">MKISEPKAFFYKGGPKAVLLLHSFTSNTVDMKKLGGYLNRENYTCYAPLYKGHGYSAEYLMTTAPKDWWESAEEGYNFLLNEGYQDIAVIGVSLGGLLALKIGQEKPVTGIVTMSVPYKTEISSLKKRVLNYAKYVKQLLGKEKLQISEELAKLEAISTKNLVEFKEGIDLIMENLAQLNQPISILYGLLDDPLYKDSANYIYSKVSSTHKNIKGYADSKHLMTLGPDKDVIHSDILTFLEQLDW</sequence>
<dbReference type="Proteomes" id="UP000288024">
    <property type="component" value="Unassembled WGS sequence"/>
</dbReference>
<comment type="caution">
    <text evidence="3">The sequence shown here is derived from an EMBL/GenBank/DDBJ whole genome shotgun (WGS) entry which is preliminary data.</text>
</comment>
<dbReference type="Pfam" id="PF12146">
    <property type="entry name" value="Hydrolase_4"/>
    <property type="match status" value="1"/>
</dbReference>
<proteinExistence type="predicted"/>
<evidence type="ECO:0000313" key="3">
    <source>
        <dbReference type="EMBL" id="RVT67791.1"/>
    </source>
</evidence>
<dbReference type="EMBL" id="RZTZ01000001">
    <property type="protein sequence ID" value="RVT67791.1"/>
    <property type="molecule type" value="Genomic_DNA"/>
</dbReference>
<dbReference type="Gene3D" id="3.40.50.1820">
    <property type="entry name" value="alpha/beta hydrolase"/>
    <property type="match status" value="1"/>
</dbReference>
<feature type="domain" description="Serine aminopeptidase S33" evidence="2">
    <location>
        <begin position="16"/>
        <end position="224"/>
    </location>
</feature>
<evidence type="ECO:0000313" key="4">
    <source>
        <dbReference type="Proteomes" id="UP000288024"/>
    </source>
</evidence>
<feature type="active site" description="Charge relay system" evidence="1">
    <location>
        <position position="191"/>
    </location>
</feature>
<accession>A0A437KHJ5</accession>
<dbReference type="InterPro" id="IPR022742">
    <property type="entry name" value="Hydrolase_4"/>
</dbReference>
<dbReference type="AlphaFoldDB" id="A0A437KHJ5"/>
<feature type="active site" description="Nucleophile" evidence="1">
    <location>
        <position position="93"/>
    </location>
</feature>
<feature type="active site" description="Charge relay system" evidence="1">
    <location>
        <position position="221"/>
    </location>
</feature>
<dbReference type="SUPFAM" id="SSF53474">
    <property type="entry name" value="alpha/beta-Hydrolases"/>
    <property type="match status" value="1"/>
</dbReference>